<feature type="transmembrane region" description="Helical" evidence="1">
    <location>
        <begin position="48"/>
        <end position="69"/>
    </location>
</feature>
<name>A0A8J6T9V3_9BACT</name>
<sequence length="77" mass="8441">MWKILTIIAFISLIASFFRGKNAVWGGATIGLIIGTIVAVFQKFNWPVLYKAIIIGILVGVIADIFGLLSDFLKKKS</sequence>
<protein>
    <submittedName>
        <fullName evidence="2">Uncharacterized protein</fullName>
    </submittedName>
</protein>
<dbReference type="Proteomes" id="UP000603545">
    <property type="component" value="Unassembled WGS sequence"/>
</dbReference>
<organism evidence="2 3">
    <name type="scientific">Candidatus Desulfaltia bathyphila</name>
    <dbReference type="NCBI Taxonomy" id="2841697"/>
    <lineage>
        <taxon>Bacteria</taxon>
        <taxon>Pseudomonadati</taxon>
        <taxon>Thermodesulfobacteriota</taxon>
        <taxon>Desulfobacteria</taxon>
        <taxon>Desulfobacterales</taxon>
        <taxon>Desulfobacterales incertae sedis</taxon>
        <taxon>Candidatus Desulfaltia</taxon>
    </lineage>
</organism>
<comment type="caution">
    <text evidence="2">The sequence shown here is derived from an EMBL/GenBank/DDBJ whole genome shotgun (WGS) entry which is preliminary data.</text>
</comment>
<keyword evidence="1" id="KW-0472">Membrane</keyword>
<dbReference type="AlphaFoldDB" id="A0A8J6T9V3"/>
<proteinExistence type="predicted"/>
<keyword evidence="1" id="KW-0812">Transmembrane</keyword>
<evidence type="ECO:0000256" key="1">
    <source>
        <dbReference type="SAM" id="Phobius"/>
    </source>
</evidence>
<evidence type="ECO:0000313" key="2">
    <source>
        <dbReference type="EMBL" id="MBC8198976.1"/>
    </source>
</evidence>
<gene>
    <name evidence="2" type="ORF">H8E80_02860</name>
</gene>
<reference evidence="2 3" key="1">
    <citation type="submission" date="2020-08" db="EMBL/GenBank/DDBJ databases">
        <title>Bridging the membrane lipid divide: bacteria of the FCB group superphylum have the potential to synthesize archaeal ether lipids.</title>
        <authorList>
            <person name="Villanueva L."/>
            <person name="Von Meijenfeldt F.A.B."/>
            <person name="Westbye A.B."/>
            <person name="Yadav S."/>
            <person name="Hopmans E.C."/>
            <person name="Dutilh B.E."/>
            <person name="Sinninghe Damste J.S."/>
        </authorList>
    </citation>
    <scope>NUCLEOTIDE SEQUENCE [LARGE SCALE GENOMIC DNA]</scope>
    <source>
        <strain evidence="2">NIOZ-UU82</strain>
    </source>
</reference>
<keyword evidence="1" id="KW-1133">Transmembrane helix</keyword>
<accession>A0A8J6T9V3</accession>
<dbReference type="EMBL" id="JACNLL010000029">
    <property type="protein sequence ID" value="MBC8198976.1"/>
    <property type="molecule type" value="Genomic_DNA"/>
</dbReference>
<evidence type="ECO:0000313" key="3">
    <source>
        <dbReference type="Proteomes" id="UP000603545"/>
    </source>
</evidence>
<feature type="transmembrane region" description="Helical" evidence="1">
    <location>
        <begin position="25"/>
        <end position="41"/>
    </location>
</feature>